<accession>A0AA38G5M0</accession>
<proteinExistence type="predicted"/>
<sequence>EVAMPWEEAIPHKSVDLNTVNVHAPIVEGVSTIPGVREADMPWEDGFLHFEEPFVVDGDSTIPNALTMHGEMACPATHLEVLARRIVEHDQFAHCVVKNLSQQRGIDEQIDEELILTPTTAKTETTVETKMVISPIIAELVLTPTAQMVTFLFLKKLDEHYIV</sequence>
<protein>
    <submittedName>
        <fullName evidence="1">Uncharacterized protein</fullName>
    </submittedName>
</protein>
<gene>
    <name evidence="1" type="ORF">KI387_044524</name>
</gene>
<dbReference type="EMBL" id="JAHRHJ020000005">
    <property type="protein sequence ID" value="KAH9316786.1"/>
    <property type="molecule type" value="Genomic_DNA"/>
</dbReference>
<dbReference type="AlphaFoldDB" id="A0AA38G5M0"/>
<organism evidence="1 2">
    <name type="scientific">Taxus chinensis</name>
    <name type="common">Chinese yew</name>
    <name type="synonym">Taxus wallichiana var. chinensis</name>
    <dbReference type="NCBI Taxonomy" id="29808"/>
    <lineage>
        <taxon>Eukaryota</taxon>
        <taxon>Viridiplantae</taxon>
        <taxon>Streptophyta</taxon>
        <taxon>Embryophyta</taxon>
        <taxon>Tracheophyta</taxon>
        <taxon>Spermatophyta</taxon>
        <taxon>Pinopsida</taxon>
        <taxon>Pinidae</taxon>
        <taxon>Conifers II</taxon>
        <taxon>Cupressales</taxon>
        <taxon>Taxaceae</taxon>
        <taxon>Taxus</taxon>
    </lineage>
</organism>
<evidence type="ECO:0000313" key="2">
    <source>
        <dbReference type="Proteomes" id="UP000824469"/>
    </source>
</evidence>
<feature type="non-terminal residue" evidence="1">
    <location>
        <position position="1"/>
    </location>
</feature>
<name>A0AA38G5M0_TAXCH</name>
<feature type="non-terminal residue" evidence="1">
    <location>
        <position position="163"/>
    </location>
</feature>
<evidence type="ECO:0000313" key="1">
    <source>
        <dbReference type="EMBL" id="KAH9316786.1"/>
    </source>
</evidence>
<dbReference type="Proteomes" id="UP000824469">
    <property type="component" value="Unassembled WGS sequence"/>
</dbReference>
<keyword evidence="2" id="KW-1185">Reference proteome</keyword>
<reference evidence="1 2" key="1">
    <citation type="journal article" date="2021" name="Nat. Plants">
        <title>The Taxus genome provides insights into paclitaxel biosynthesis.</title>
        <authorList>
            <person name="Xiong X."/>
            <person name="Gou J."/>
            <person name="Liao Q."/>
            <person name="Li Y."/>
            <person name="Zhou Q."/>
            <person name="Bi G."/>
            <person name="Li C."/>
            <person name="Du R."/>
            <person name="Wang X."/>
            <person name="Sun T."/>
            <person name="Guo L."/>
            <person name="Liang H."/>
            <person name="Lu P."/>
            <person name="Wu Y."/>
            <person name="Zhang Z."/>
            <person name="Ro D.K."/>
            <person name="Shang Y."/>
            <person name="Huang S."/>
            <person name="Yan J."/>
        </authorList>
    </citation>
    <scope>NUCLEOTIDE SEQUENCE [LARGE SCALE GENOMIC DNA]</scope>
    <source>
        <strain evidence="1">Ta-2019</strain>
    </source>
</reference>
<comment type="caution">
    <text evidence="1">The sequence shown here is derived from an EMBL/GenBank/DDBJ whole genome shotgun (WGS) entry which is preliminary data.</text>
</comment>